<comment type="caution">
    <text evidence="2">The sequence shown here is derived from an EMBL/GenBank/DDBJ whole genome shotgun (WGS) entry which is preliminary data.</text>
</comment>
<feature type="transmembrane region" description="Helical" evidence="1">
    <location>
        <begin position="73"/>
        <end position="93"/>
    </location>
</feature>
<keyword evidence="1" id="KW-0472">Membrane</keyword>
<keyword evidence="3" id="KW-1185">Reference proteome</keyword>
<dbReference type="AlphaFoldDB" id="A0AAV5AK78"/>
<sequence>MAQCGREGIPVSFALDLPPPAAALVKVYTRQSEELRRNQAIFLGLQIAGGHIGLPIVLTFAVLSRRVRRDPTFLNFCITWIFSSVVFSLLLYRGMGDNTVVNSLGEVEPNICLAQAALTGGAQVMTAGSTLSLIIRLWLGFRAAIYGDECPSAKKSFTNAINAGLLIVPYVFFITFALASVFVGMGRIDVDGTSLQRVIPTNFYCTVVAPNSLIVVAVADGTILRVPPKVGSEGQGESLAVTFGLPVWVDMLQAAIPLIGTLVLGISSDMISTLMFWRRDINIDTLDSGFEADTNYIDVPDISNSREKGKNVP</sequence>
<name>A0AAV5AK78_9AGAM</name>
<accession>A0AAV5AK78</accession>
<reference evidence="2" key="1">
    <citation type="submission" date="2021-10" db="EMBL/GenBank/DDBJ databases">
        <title>De novo Genome Assembly of Clathrus columnatus (Basidiomycota, Fungi) Using Illumina and Nanopore Sequence Data.</title>
        <authorList>
            <person name="Ogiso-Tanaka E."/>
            <person name="Itagaki H."/>
            <person name="Hosoya T."/>
            <person name="Hosaka K."/>
        </authorList>
    </citation>
    <scope>NUCLEOTIDE SEQUENCE</scope>
    <source>
        <strain evidence="2">MO-923</strain>
    </source>
</reference>
<evidence type="ECO:0000313" key="2">
    <source>
        <dbReference type="EMBL" id="GJJ15029.1"/>
    </source>
</evidence>
<feature type="transmembrane region" description="Helical" evidence="1">
    <location>
        <begin position="254"/>
        <end position="277"/>
    </location>
</feature>
<dbReference type="Proteomes" id="UP001050691">
    <property type="component" value="Unassembled WGS sequence"/>
</dbReference>
<feature type="transmembrane region" description="Helical" evidence="1">
    <location>
        <begin position="160"/>
        <end position="185"/>
    </location>
</feature>
<feature type="transmembrane region" description="Helical" evidence="1">
    <location>
        <begin position="40"/>
        <end position="61"/>
    </location>
</feature>
<protein>
    <submittedName>
        <fullName evidence="2">Uncharacterized protein</fullName>
    </submittedName>
</protein>
<dbReference type="EMBL" id="BPWL01000010">
    <property type="protein sequence ID" value="GJJ15029.1"/>
    <property type="molecule type" value="Genomic_DNA"/>
</dbReference>
<evidence type="ECO:0000256" key="1">
    <source>
        <dbReference type="SAM" id="Phobius"/>
    </source>
</evidence>
<proteinExistence type="predicted"/>
<gene>
    <name evidence="2" type="ORF">Clacol_009303</name>
</gene>
<evidence type="ECO:0000313" key="3">
    <source>
        <dbReference type="Proteomes" id="UP001050691"/>
    </source>
</evidence>
<organism evidence="2 3">
    <name type="scientific">Clathrus columnatus</name>
    <dbReference type="NCBI Taxonomy" id="1419009"/>
    <lineage>
        <taxon>Eukaryota</taxon>
        <taxon>Fungi</taxon>
        <taxon>Dikarya</taxon>
        <taxon>Basidiomycota</taxon>
        <taxon>Agaricomycotina</taxon>
        <taxon>Agaricomycetes</taxon>
        <taxon>Phallomycetidae</taxon>
        <taxon>Phallales</taxon>
        <taxon>Clathraceae</taxon>
        <taxon>Clathrus</taxon>
    </lineage>
</organism>
<keyword evidence="1" id="KW-1133">Transmembrane helix</keyword>
<keyword evidence="1" id="KW-0812">Transmembrane</keyword>